<dbReference type="Gramene" id="TraesNOR5A03G02704980.1">
    <property type="protein sequence ID" value="TraesNOR5A03G02704980.1"/>
    <property type="gene ID" value="TraesNOR5A03G02704980"/>
</dbReference>
<dbReference type="Gramene" id="TraesCS5A03G0628400.1">
    <property type="protein sequence ID" value="TraesCS5A03G0628400.1.CDS"/>
    <property type="gene ID" value="TraesCS5A03G0628400"/>
</dbReference>
<dbReference type="EnsemblPlants" id="TraesCS5A02G251300.1">
    <property type="protein sequence ID" value="TraesCS5A02G251300.1"/>
    <property type="gene ID" value="TraesCS5A02G251300"/>
</dbReference>
<feature type="transmembrane region" description="Helical" evidence="1">
    <location>
        <begin position="46"/>
        <end position="70"/>
    </location>
</feature>
<dbReference type="OrthoDB" id="10602105at2759"/>
<keyword evidence="3" id="KW-1185">Reference proteome</keyword>
<dbReference type="Gramene" id="TraesCLE_scaffold_013486_01G000100.1">
    <property type="protein sequence ID" value="TraesCLE_scaffold_013486_01G000100.1"/>
    <property type="gene ID" value="TraesCLE_scaffold_013486_01G000100"/>
</dbReference>
<gene>
    <name evidence="2" type="primary">LOC123107192</name>
</gene>
<dbReference type="Gramene" id="TraesCS5A02G251300.1">
    <property type="protein sequence ID" value="TraesCS5A02G251300.1"/>
    <property type="gene ID" value="TraesCS5A02G251300"/>
</dbReference>
<evidence type="ECO:0000256" key="1">
    <source>
        <dbReference type="SAM" id="Phobius"/>
    </source>
</evidence>
<dbReference type="Proteomes" id="UP000019116">
    <property type="component" value="Chromosome 5A"/>
</dbReference>
<dbReference type="Gramene" id="TraesMAC5A03G02680850.1">
    <property type="protein sequence ID" value="TraesMAC5A03G02680850.1"/>
    <property type="gene ID" value="TraesMAC5A03G02680850"/>
</dbReference>
<dbReference type="Gramene" id="TraesCAD_scaffold_036328_01G000100.1">
    <property type="protein sequence ID" value="TraesCAD_scaffold_036328_01G000100.1"/>
    <property type="gene ID" value="TraesCAD_scaffold_036328_01G000100"/>
</dbReference>
<dbReference type="Gramene" id="TraesWEE_scaffold_036314_01G000100.1">
    <property type="protein sequence ID" value="TraesWEE_scaffold_036314_01G000100.1"/>
    <property type="gene ID" value="TraesWEE_scaffold_036314_01G000100"/>
</dbReference>
<proteinExistence type="predicted"/>
<keyword evidence="1" id="KW-0472">Membrane</keyword>
<dbReference type="Gramene" id="TraesPARA_EIv1.0_1567770.1">
    <property type="protein sequence ID" value="TraesPARA_EIv1.0_1567770.1.CDS"/>
    <property type="gene ID" value="TraesPARA_EIv1.0_1567770"/>
</dbReference>
<accession>A0A3B6KKL4</accession>
<evidence type="ECO:0000313" key="3">
    <source>
        <dbReference type="Proteomes" id="UP000019116"/>
    </source>
</evidence>
<name>A0A3B6KKL4_WHEAT</name>
<dbReference type="Gramene" id="TraesLDM5A03G02684580.1">
    <property type="protein sequence ID" value="TraesLDM5A03G02684580.1"/>
    <property type="gene ID" value="TraesLDM5A03G02684580"/>
</dbReference>
<reference evidence="2" key="2">
    <citation type="submission" date="2018-10" db="UniProtKB">
        <authorList>
            <consortium name="EnsemblPlants"/>
        </authorList>
    </citation>
    <scope>IDENTIFICATION</scope>
</reference>
<dbReference type="Gramene" id="TraesARI5A03G02724450.1">
    <property type="protein sequence ID" value="TraesARI5A03G02724450.1"/>
    <property type="gene ID" value="TraesARI5A03G02724450"/>
</dbReference>
<evidence type="ECO:0000313" key="2">
    <source>
        <dbReference type="EnsemblPlants" id="TraesCS5A02G251300.1"/>
    </source>
</evidence>
<dbReference type="Gramene" id="TraesRN5A0100642100.1">
    <property type="protein sequence ID" value="TraesRN5A0100642100.1"/>
    <property type="gene ID" value="TraesRN5A0100642100"/>
</dbReference>
<organism evidence="2">
    <name type="scientific">Triticum aestivum</name>
    <name type="common">Wheat</name>
    <dbReference type="NCBI Taxonomy" id="4565"/>
    <lineage>
        <taxon>Eukaryota</taxon>
        <taxon>Viridiplantae</taxon>
        <taxon>Streptophyta</taxon>
        <taxon>Embryophyta</taxon>
        <taxon>Tracheophyta</taxon>
        <taxon>Spermatophyta</taxon>
        <taxon>Magnoliopsida</taxon>
        <taxon>Liliopsida</taxon>
        <taxon>Poales</taxon>
        <taxon>Poaceae</taxon>
        <taxon>BOP clade</taxon>
        <taxon>Pooideae</taxon>
        <taxon>Triticodae</taxon>
        <taxon>Triticeae</taxon>
        <taxon>Triticinae</taxon>
        <taxon>Triticum</taxon>
    </lineage>
</organism>
<dbReference type="Gramene" id="TraesROB_scaffold_043129_01G000100.1">
    <property type="protein sequence ID" value="TraesROB_scaffold_043129_01G000100.1"/>
    <property type="gene ID" value="TraesROB_scaffold_043129_01G000100"/>
</dbReference>
<dbReference type="GeneID" id="123107192"/>
<sequence length="171" mass="18580">MSPSSPTQHAPGTTASSSSSCFALAWHVWSLCALHIALVLSSVAAAALIVVLLPFACAAASLCLVCAITARFLSCPASFAPLDRTAAQSAGADGDAYSWEEEEEHGGGAELETRSRECTAAYIDGAHESIDPYADEQDRRFLLAETGNYYYCKKFYDLLAFWRRKERDWRG</sequence>
<protein>
    <submittedName>
        <fullName evidence="2">Uncharacterized protein</fullName>
    </submittedName>
</protein>
<reference evidence="2" key="1">
    <citation type="submission" date="2018-08" db="EMBL/GenBank/DDBJ databases">
        <authorList>
            <person name="Rossello M."/>
        </authorList>
    </citation>
    <scope>NUCLEOTIDE SEQUENCE [LARGE SCALE GENOMIC DNA]</scope>
    <source>
        <strain evidence="2">cv. Chinese Spring</strain>
    </source>
</reference>
<dbReference type="AlphaFoldDB" id="A0A3B6KKL4"/>
<keyword evidence="1" id="KW-0812">Transmembrane</keyword>
<keyword evidence="1" id="KW-1133">Transmembrane helix</keyword>
<dbReference type="RefSeq" id="XP_044385129.1">
    <property type="nucleotide sequence ID" value="XM_044529194.1"/>
</dbReference>